<evidence type="ECO:0000313" key="5">
    <source>
        <dbReference type="Proteomes" id="UP001500957"/>
    </source>
</evidence>
<evidence type="ECO:0000259" key="3">
    <source>
        <dbReference type="PROSITE" id="PS50943"/>
    </source>
</evidence>
<feature type="domain" description="HTH cro/C1-type" evidence="3">
    <location>
        <begin position="150"/>
        <end position="167"/>
    </location>
</feature>
<dbReference type="PROSITE" id="PS50943">
    <property type="entry name" value="HTH_CROC1"/>
    <property type="match status" value="1"/>
</dbReference>
<dbReference type="Gene3D" id="1.10.10.60">
    <property type="entry name" value="Homeodomain-like"/>
    <property type="match status" value="1"/>
</dbReference>
<dbReference type="InterPro" id="IPR025246">
    <property type="entry name" value="IS30-like_HTH"/>
</dbReference>
<evidence type="ECO:0000256" key="1">
    <source>
        <dbReference type="SAM" id="MobiDB-lite"/>
    </source>
</evidence>
<proteinExistence type="predicted"/>
<keyword evidence="5" id="KW-1185">Reference proteome</keyword>
<feature type="transmembrane region" description="Helical" evidence="2">
    <location>
        <begin position="6"/>
        <end position="36"/>
    </location>
</feature>
<evidence type="ECO:0000256" key="2">
    <source>
        <dbReference type="SAM" id="Phobius"/>
    </source>
</evidence>
<keyword evidence="2" id="KW-0472">Membrane</keyword>
<dbReference type="Pfam" id="PF13936">
    <property type="entry name" value="HTH_38"/>
    <property type="match status" value="1"/>
</dbReference>
<dbReference type="CDD" id="cd00569">
    <property type="entry name" value="HTH_Hin_like"/>
    <property type="match status" value="1"/>
</dbReference>
<reference evidence="5" key="1">
    <citation type="journal article" date="2019" name="Int. J. Syst. Evol. Microbiol.">
        <title>The Global Catalogue of Microorganisms (GCM) 10K type strain sequencing project: providing services to taxonomists for standard genome sequencing and annotation.</title>
        <authorList>
            <consortium name="The Broad Institute Genomics Platform"/>
            <consortium name="The Broad Institute Genome Sequencing Center for Infectious Disease"/>
            <person name="Wu L."/>
            <person name="Ma J."/>
        </authorList>
    </citation>
    <scope>NUCLEOTIDE SEQUENCE [LARGE SCALE GENOMIC DNA]</scope>
    <source>
        <strain evidence="5">JCM 10671</strain>
    </source>
</reference>
<accession>A0ABP3RJS9</accession>
<dbReference type="EMBL" id="BAAAHE010000007">
    <property type="protein sequence ID" value="GAA0608557.1"/>
    <property type="molecule type" value="Genomic_DNA"/>
</dbReference>
<protein>
    <recommendedName>
        <fullName evidence="3">HTH cro/C1-type domain-containing protein</fullName>
    </recommendedName>
</protein>
<dbReference type="InterPro" id="IPR001387">
    <property type="entry name" value="Cro/C1-type_HTH"/>
</dbReference>
<organism evidence="4 5">
    <name type="scientific">Sporichthya brevicatena</name>
    <dbReference type="NCBI Taxonomy" id="171442"/>
    <lineage>
        <taxon>Bacteria</taxon>
        <taxon>Bacillati</taxon>
        <taxon>Actinomycetota</taxon>
        <taxon>Actinomycetes</taxon>
        <taxon>Sporichthyales</taxon>
        <taxon>Sporichthyaceae</taxon>
        <taxon>Sporichthya</taxon>
    </lineage>
</organism>
<feature type="region of interest" description="Disordered" evidence="1">
    <location>
        <begin position="79"/>
        <end position="101"/>
    </location>
</feature>
<name>A0ABP3RJS9_9ACTN</name>
<gene>
    <name evidence="4" type="ORF">GCM10009547_08140</name>
</gene>
<evidence type="ECO:0000313" key="4">
    <source>
        <dbReference type="EMBL" id="GAA0608557.1"/>
    </source>
</evidence>
<dbReference type="InterPro" id="IPR009057">
    <property type="entry name" value="Homeodomain-like_sf"/>
</dbReference>
<dbReference type="SUPFAM" id="SSF46689">
    <property type="entry name" value="Homeodomain-like"/>
    <property type="match status" value="1"/>
</dbReference>
<keyword evidence="2" id="KW-1133">Transmembrane helix</keyword>
<comment type="caution">
    <text evidence="4">The sequence shown here is derived from an EMBL/GenBank/DDBJ whole genome shotgun (WGS) entry which is preliminary data.</text>
</comment>
<dbReference type="Proteomes" id="UP001500957">
    <property type="component" value="Unassembled WGS sequence"/>
</dbReference>
<keyword evidence="2" id="KW-0812">Transmembrane</keyword>
<sequence>MLLLLALVVFLLFAGLGFFAHVFWLGLLAAALLLVLHMWREGLARETPTSRFNVRLVAAFRGFLDDLLSSRARQRAARVRESADAGTRTAAPVGTPALPPGDDLDAEIQDAEIVEDEAQTAVAKRRANRWRAMTPAKIAQAQEMADAGATQKQIARKLGVSRSTVSRHLAARS</sequence>
<dbReference type="RefSeq" id="WP_344601876.1">
    <property type="nucleotide sequence ID" value="NZ_BAAAHE010000007.1"/>
</dbReference>